<reference evidence="1 2" key="1">
    <citation type="submission" date="2015-07" db="EMBL/GenBank/DDBJ databases">
        <title>Draft Genome Sequence of Komagataeibacter intermedius Strain AF2, Isolated from Kombucha Tea.</title>
        <authorList>
            <person name="Santos R.A."/>
            <person name="Berretta A.A."/>
            <person name="Barud H.S."/>
            <person name="Ribeiro S.J."/>
            <person name="Gonzalez-Garcia L.N."/>
            <person name="Zucchi T.D."/>
            <person name="Goldman G.H."/>
            <person name="Riano-Pachon D.M."/>
        </authorList>
    </citation>
    <scope>NUCLEOTIDE SEQUENCE [LARGE SCALE GENOMIC DNA]</scope>
    <source>
        <strain evidence="1 2">AF2</strain>
    </source>
</reference>
<comment type="caution">
    <text evidence="1">The sequence shown here is derived from an EMBL/GenBank/DDBJ whole genome shotgun (WGS) entry which is preliminary data.</text>
</comment>
<proteinExistence type="predicted"/>
<dbReference type="EMBL" id="JUFX02000192">
    <property type="protein sequence ID" value="KPH86728.1"/>
    <property type="molecule type" value="Genomic_DNA"/>
</dbReference>
<accession>A0A0N1FBB8</accession>
<dbReference type="Proteomes" id="UP000031553">
    <property type="component" value="Unassembled WGS sequence"/>
</dbReference>
<gene>
    <name evidence="1" type="ORF">GLUCOINTEAF2_0200646</name>
</gene>
<evidence type="ECO:0000313" key="2">
    <source>
        <dbReference type="Proteomes" id="UP000031553"/>
    </source>
</evidence>
<protein>
    <submittedName>
        <fullName evidence="1">Uncharacterized protein</fullName>
    </submittedName>
</protein>
<name>A0A0N1FBB8_9PROT</name>
<sequence>MEIMPSLRPAGWTTEREMGKRGLYAATVQVLADILNET</sequence>
<organism evidence="1 2">
    <name type="scientific">Komagataeibacter intermedius AF2</name>
    <dbReference type="NCBI Taxonomy" id="1458464"/>
    <lineage>
        <taxon>Bacteria</taxon>
        <taxon>Pseudomonadati</taxon>
        <taxon>Pseudomonadota</taxon>
        <taxon>Alphaproteobacteria</taxon>
        <taxon>Acetobacterales</taxon>
        <taxon>Acetobacteraceae</taxon>
        <taxon>Komagataeibacter</taxon>
    </lineage>
</organism>
<evidence type="ECO:0000313" key="1">
    <source>
        <dbReference type="EMBL" id="KPH86728.1"/>
    </source>
</evidence>
<dbReference type="AlphaFoldDB" id="A0A0N1FBB8"/>